<evidence type="ECO:0000259" key="4">
    <source>
        <dbReference type="Pfam" id="PF02894"/>
    </source>
</evidence>
<evidence type="ECO:0000313" key="6">
    <source>
        <dbReference type="Proteomes" id="UP000198290"/>
    </source>
</evidence>
<dbReference type="InterPro" id="IPR004104">
    <property type="entry name" value="Gfo/Idh/MocA-like_OxRdtase_C"/>
</dbReference>
<gene>
    <name evidence="5" type="ORF">DLM_0580</name>
</gene>
<dbReference type="EC" id="1.-.-.-" evidence="5"/>
<dbReference type="InterPro" id="IPR000683">
    <property type="entry name" value="Gfo/Idh/MocA-like_OxRdtase_N"/>
</dbReference>
<dbReference type="OrthoDB" id="9774191at2"/>
<dbReference type="InterPro" id="IPR051317">
    <property type="entry name" value="Gfo/Idh/MocA_oxidoreduct"/>
</dbReference>
<dbReference type="KEGG" id="amah:DLM_0580"/>
<dbReference type="STRING" id="332411.VI06_00305"/>
<name>A0A3G9GDD1_9NEIS</name>
<dbReference type="Pfam" id="PF02894">
    <property type="entry name" value="GFO_IDH_MocA_C"/>
    <property type="match status" value="1"/>
</dbReference>
<dbReference type="AlphaFoldDB" id="A0A3G9GDD1"/>
<dbReference type="Pfam" id="PF01408">
    <property type="entry name" value="GFO_IDH_MocA"/>
    <property type="match status" value="1"/>
</dbReference>
<keyword evidence="2 5" id="KW-0560">Oxidoreductase</keyword>
<dbReference type="InterPro" id="IPR036291">
    <property type="entry name" value="NAD(P)-bd_dom_sf"/>
</dbReference>
<evidence type="ECO:0000313" key="5">
    <source>
        <dbReference type="EMBL" id="BBF84241.1"/>
    </source>
</evidence>
<feature type="domain" description="Gfo/Idh/MocA-like oxidoreductase N-terminal" evidence="3">
    <location>
        <begin position="6"/>
        <end position="122"/>
    </location>
</feature>
<protein>
    <submittedName>
        <fullName evidence="5">Uncharacterized oxidoreductase ydgJ</fullName>
        <ecNumber evidence="5">1.-.-.-</ecNumber>
    </submittedName>
</protein>
<reference evidence="5 6" key="2">
    <citation type="journal article" date="2017" name="Genome Announc.">
        <title>Draft genome sequence of Aquitalea magnusonii strain H3, a plant growth-promoting bacterium of duckweed Lemna minor.</title>
        <authorList>
            <person name="Ishizawa H."/>
            <person name="Kuroda M."/>
            <person name="Ike M."/>
        </authorList>
    </citation>
    <scope>NUCLEOTIDE SEQUENCE [LARGE SCALE GENOMIC DNA]</scope>
    <source>
        <strain evidence="5 6">H3</strain>
    </source>
</reference>
<dbReference type="EMBL" id="AP018823">
    <property type="protein sequence ID" value="BBF84241.1"/>
    <property type="molecule type" value="Genomic_DNA"/>
</dbReference>
<organism evidence="5 6">
    <name type="scientific">Aquitalea magnusonii</name>
    <dbReference type="NCBI Taxonomy" id="332411"/>
    <lineage>
        <taxon>Bacteria</taxon>
        <taxon>Pseudomonadati</taxon>
        <taxon>Pseudomonadota</taxon>
        <taxon>Betaproteobacteria</taxon>
        <taxon>Neisseriales</taxon>
        <taxon>Chromobacteriaceae</taxon>
        <taxon>Aquitalea</taxon>
    </lineage>
</organism>
<evidence type="ECO:0000256" key="2">
    <source>
        <dbReference type="ARBA" id="ARBA00023002"/>
    </source>
</evidence>
<sequence>MSTPLNAVLLGYGYAGKTFHAPLIAACQDLRLYGIVSSKPEQLQADWPDARCWPSFEQALQDAAVDLIVIATPNDVHFKQAQAALLAGKHVVVDKPFTVTLSEARELDELAKQQGVLLSVFHNRRWDADFLTLRQLLDSGRLGQISQFVSHFDRYRPEVRQRWREQGGAGSGLWYDLGPHLLDQALLLFGRPLGITAFLATQRQGAKATDYFHVQLRYPATHVVLHGSCLVSGGIPRYAVHGDLASYVKYGLDTQESDLKQGKAVGAEGWGNDPLPGQLIVAEGDVSHCSQWANQVGDYRCYYQRVAAAIRGQDSNPVTAVEAANVMEWLERAVRSAASGREISAEEVL</sequence>
<reference evidence="6" key="3">
    <citation type="journal article" date="2017" name="Plant Physiol. Biochem.">
        <title>Differential oxidative and antioxidative response of duckweed Lemna minor toward plant growth promoting/inhibiting bacteria.</title>
        <authorList>
            <person name="Ishizawa H."/>
            <person name="Kuroda M."/>
            <person name="Morikawa M."/>
            <person name="Ike M."/>
        </authorList>
    </citation>
    <scope>NUCLEOTIDE SEQUENCE [LARGE SCALE GENOMIC DNA]</scope>
    <source>
        <strain evidence="6">H3</strain>
    </source>
</reference>
<dbReference type="GO" id="GO:0000166">
    <property type="term" value="F:nucleotide binding"/>
    <property type="evidence" value="ECO:0007669"/>
    <property type="project" value="InterPro"/>
</dbReference>
<dbReference type="Proteomes" id="UP000198290">
    <property type="component" value="Chromosome"/>
</dbReference>
<dbReference type="GO" id="GO:0016491">
    <property type="term" value="F:oxidoreductase activity"/>
    <property type="evidence" value="ECO:0007669"/>
    <property type="project" value="UniProtKB-KW"/>
</dbReference>
<dbReference type="Gene3D" id="3.30.360.10">
    <property type="entry name" value="Dihydrodipicolinate Reductase, domain 2"/>
    <property type="match status" value="1"/>
</dbReference>
<dbReference type="PANTHER" id="PTHR43708:SF5">
    <property type="entry name" value="CONSERVED EXPRESSED OXIDOREDUCTASE (EUROFUNG)-RELATED"/>
    <property type="match status" value="1"/>
</dbReference>
<dbReference type="NCBIfam" id="NF008607">
    <property type="entry name" value="PRK11579.1"/>
    <property type="match status" value="1"/>
</dbReference>
<dbReference type="Gene3D" id="3.40.50.720">
    <property type="entry name" value="NAD(P)-binding Rossmann-like Domain"/>
    <property type="match status" value="1"/>
</dbReference>
<evidence type="ECO:0000259" key="3">
    <source>
        <dbReference type="Pfam" id="PF01408"/>
    </source>
</evidence>
<proteinExistence type="inferred from homology"/>
<reference evidence="6" key="1">
    <citation type="journal article" date="2017" name="Biotechnol. Biofuels">
        <title>Evaluation of environmental bacterial communities as a factor affecting the growth of duckweed Lemna minor.</title>
        <authorList>
            <person name="Ishizawa H."/>
            <person name="Kuroda M."/>
            <person name="Morikawa M."/>
            <person name="Ike M."/>
        </authorList>
    </citation>
    <scope>NUCLEOTIDE SEQUENCE [LARGE SCALE GENOMIC DNA]</scope>
    <source>
        <strain evidence="6">H3</strain>
    </source>
</reference>
<dbReference type="SUPFAM" id="SSF51735">
    <property type="entry name" value="NAD(P)-binding Rossmann-fold domains"/>
    <property type="match status" value="1"/>
</dbReference>
<evidence type="ECO:0000256" key="1">
    <source>
        <dbReference type="ARBA" id="ARBA00010928"/>
    </source>
</evidence>
<dbReference type="RefSeq" id="WP_089084879.1">
    <property type="nucleotide sequence ID" value="NZ_AP018823.1"/>
</dbReference>
<keyword evidence="6" id="KW-1185">Reference proteome</keyword>
<accession>A0A3G9GDD1</accession>
<comment type="similarity">
    <text evidence="1">Belongs to the Gfo/Idh/MocA family.</text>
</comment>
<dbReference type="PANTHER" id="PTHR43708">
    <property type="entry name" value="CONSERVED EXPRESSED OXIDOREDUCTASE (EUROFUNG)"/>
    <property type="match status" value="1"/>
</dbReference>
<feature type="domain" description="Gfo/Idh/MocA-like oxidoreductase C-terminal" evidence="4">
    <location>
        <begin position="134"/>
        <end position="343"/>
    </location>
</feature>